<dbReference type="PANTHER" id="PTHR11895">
    <property type="entry name" value="TRANSAMIDASE"/>
    <property type="match status" value="1"/>
</dbReference>
<dbReference type="Pfam" id="PF01425">
    <property type="entry name" value="Amidase"/>
    <property type="match status" value="1"/>
</dbReference>
<gene>
    <name evidence="2" type="primary">gatA</name>
    <name evidence="2" type="ORF">ACELLULO517_23240</name>
</gene>
<keyword evidence="2" id="KW-0436">Ligase</keyword>
<dbReference type="PROSITE" id="PS00571">
    <property type="entry name" value="AMIDASES"/>
    <property type="match status" value="1"/>
</dbReference>
<dbReference type="InterPro" id="IPR023631">
    <property type="entry name" value="Amidase_dom"/>
</dbReference>
<sequence length="465" mass="49250">MNTVPNFPTIAEASDLIARGEITPVDLTQHCLSRIAAQDGVLHSFLTFTGEQALQAAEQATAEIRSGQYKGPLHGIPVGIKDIFDTAGVRTTGNSRLLEERVPSETAESVKRLEAAGAIVLGKLTTHEFALGGPSFDLPWPPARNPWDKARFTGGSSSGTGAAVAAGLVLAGTGSDTGGSIRNPAAYCGITGLKPTYGLVSRRGVIPLAFSLDHVGPMAWNAEDCAIMLQAMAGFDARDPGSASVAIPDYRQALATGVAGLRVGIIRHFHEEDRAAEPAMLAAFEDAVHVLTALGCKVSEARLSPLSQYAACGNVIMLSEAYAIHEQDLRDRPDMYGYACRARMSIGAMITAADYLRAQRRRTELVAETAAAMHQFDVLLTVTAASEAPEITQVGPFGSYEKPLYTMPANVTGSPTISVCCGYSANGLPLGMQMSGRPFDDATVLRLAHAYETATAWRGKRPQVM</sequence>
<reference evidence="2 3" key="1">
    <citation type="journal article" date="2021" name="Microorganisms">
        <title>Acidisoma silvae sp. nov. and Acidisomacellulosilytica sp. nov., Two Acidophilic Bacteria Isolated from Decaying Wood, Hydrolyzing Cellulose and Producing Poly-3-hydroxybutyrate.</title>
        <authorList>
            <person name="Mieszkin S."/>
            <person name="Pouder E."/>
            <person name="Uroz S."/>
            <person name="Simon-Colin C."/>
            <person name="Alain K."/>
        </authorList>
    </citation>
    <scope>NUCLEOTIDE SEQUENCE [LARGE SCALE GENOMIC DNA]</scope>
    <source>
        <strain evidence="2 3">HW T5.17</strain>
    </source>
</reference>
<dbReference type="InterPro" id="IPR020556">
    <property type="entry name" value="Amidase_CS"/>
</dbReference>
<dbReference type="RefSeq" id="WP_227309837.1">
    <property type="nucleotide sequence ID" value="NZ_JAESVA010000011.1"/>
</dbReference>
<proteinExistence type="predicted"/>
<evidence type="ECO:0000259" key="1">
    <source>
        <dbReference type="Pfam" id="PF01425"/>
    </source>
</evidence>
<dbReference type="InterPro" id="IPR036928">
    <property type="entry name" value="AS_sf"/>
</dbReference>
<dbReference type="Gene3D" id="3.90.1300.10">
    <property type="entry name" value="Amidase signature (AS) domain"/>
    <property type="match status" value="1"/>
</dbReference>
<dbReference type="GO" id="GO:0050567">
    <property type="term" value="F:glutaminyl-tRNA synthase (glutamine-hydrolyzing) activity"/>
    <property type="evidence" value="ECO:0007669"/>
    <property type="project" value="UniProtKB-EC"/>
</dbReference>
<dbReference type="InterPro" id="IPR000120">
    <property type="entry name" value="Amidase"/>
</dbReference>
<accession>A0A963Z5W4</accession>
<comment type="caution">
    <text evidence="2">The sequence shown here is derived from an EMBL/GenBank/DDBJ whole genome shotgun (WGS) entry which is preliminary data.</text>
</comment>
<evidence type="ECO:0000313" key="2">
    <source>
        <dbReference type="EMBL" id="MCB8883183.1"/>
    </source>
</evidence>
<dbReference type="PANTHER" id="PTHR11895:SF176">
    <property type="entry name" value="AMIDASE AMID-RELATED"/>
    <property type="match status" value="1"/>
</dbReference>
<name>A0A963Z5W4_9PROT</name>
<keyword evidence="3" id="KW-1185">Reference proteome</keyword>
<dbReference type="SUPFAM" id="SSF75304">
    <property type="entry name" value="Amidase signature (AS) enzymes"/>
    <property type="match status" value="1"/>
</dbReference>
<dbReference type="EC" id="6.3.5.7" evidence="2"/>
<feature type="domain" description="Amidase" evidence="1">
    <location>
        <begin position="26"/>
        <end position="445"/>
    </location>
</feature>
<dbReference type="Proteomes" id="UP000721844">
    <property type="component" value="Unassembled WGS sequence"/>
</dbReference>
<protein>
    <submittedName>
        <fullName evidence="2">Asp-tRNA(Asn)/Glu-tRNA(Gln) amidotransferase subunit GatA</fullName>
        <ecNumber evidence="2">6.3.5.7</ecNumber>
    </submittedName>
</protein>
<dbReference type="EMBL" id="JAESVA010000011">
    <property type="protein sequence ID" value="MCB8883183.1"/>
    <property type="molecule type" value="Genomic_DNA"/>
</dbReference>
<evidence type="ECO:0000313" key="3">
    <source>
        <dbReference type="Proteomes" id="UP000721844"/>
    </source>
</evidence>
<organism evidence="2 3">
    <name type="scientific">Acidisoma cellulosilyticum</name>
    <dbReference type="NCBI Taxonomy" id="2802395"/>
    <lineage>
        <taxon>Bacteria</taxon>
        <taxon>Pseudomonadati</taxon>
        <taxon>Pseudomonadota</taxon>
        <taxon>Alphaproteobacteria</taxon>
        <taxon>Acetobacterales</taxon>
        <taxon>Acidocellaceae</taxon>
        <taxon>Acidisoma</taxon>
    </lineage>
</organism>
<dbReference type="AlphaFoldDB" id="A0A963Z5W4"/>